<organism evidence="2 3">
    <name type="scientific">Desulfosporosinus fructosivorans</name>
    <dbReference type="NCBI Taxonomy" id="2018669"/>
    <lineage>
        <taxon>Bacteria</taxon>
        <taxon>Bacillati</taxon>
        <taxon>Bacillota</taxon>
        <taxon>Clostridia</taxon>
        <taxon>Eubacteriales</taxon>
        <taxon>Desulfitobacteriaceae</taxon>
        <taxon>Desulfosporosinus</taxon>
    </lineage>
</organism>
<keyword evidence="1" id="KW-0472">Membrane</keyword>
<dbReference type="Proteomes" id="UP000298460">
    <property type="component" value="Unassembled WGS sequence"/>
</dbReference>
<keyword evidence="1" id="KW-0812">Transmembrane</keyword>
<feature type="transmembrane region" description="Helical" evidence="1">
    <location>
        <begin position="111"/>
        <end position="136"/>
    </location>
</feature>
<accession>A0A4Z0QW37</accession>
<dbReference type="EMBL" id="SPQQ01000032">
    <property type="protein sequence ID" value="TGE34728.1"/>
    <property type="molecule type" value="Genomic_DNA"/>
</dbReference>
<feature type="transmembrane region" description="Helical" evidence="1">
    <location>
        <begin position="156"/>
        <end position="174"/>
    </location>
</feature>
<feature type="transmembrane region" description="Helical" evidence="1">
    <location>
        <begin position="65"/>
        <end position="90"/>
    </location>
</feature>
<protein>
    <submittedName>
        <fullName evidence="2">Uncharacterized protein</fullName>
    </submittedName>
</protein>
<evidence type="ECO:0000313" key="2">
    <source>
        <dbReference type="EMBL" id="TGE34728.1"/>
    </source>
</evidence>
<dbReference type="OrthoDB" id="4187110at2"/>
<name>A0A4Z0QW37_9FIRM</name>
<dbReference type="AlphaFoldDB" id="A0A4Z0QW37"/>
<gene>
    <name evidence="2" type="ORF">E4K67_29145</name>
</gene>
<keyword evidence="1" id="KW-1133">Transmembrane helix</keyword>
<comment type="caution">
    <text evidence="2">The sequence shown here is derived from an EMBL/GenBank/DDBJ whole genome shotgun (WGS) entry which is preliminary data.</text>
</comment>
<dbReference type="RefSeq" id="WP_135553173.1">
    <property type="nucleotide sequence ID" value="NZ_SPQQ01000032.1"/>
</dbReference>
<reference evidence="2 3" key="1">
    <citation type="submission" date="2019-03" db="EMBL/GenBank/DDBJ databases">
        <title>Draft Genome Sequence of Desulfosporosinus fructosivorans Strain 63.6F, Isolated from Marine Sediment in the Baltic Sea.</title>
        <authorList>
            <person name="Hausmann B."/>
            <person name="Vandieken V."/>
            <person name="Pjevac P."/>
            <person name="Schreck K."/>
            <person name="Herbold C.W."/>
            <person name="Loy A."/>
        </authorList>
    </citation>
    <scope>NUCLEOTIDE SEQUENCE [LARGE SCALE GENOMIC DNA]</scope>
    <source>
        <strain evidence="2 3">63.6F</strain>
    </source>
</reference>
<keyword evidence="3" id="KW-1185">Reference proteome</keyword>
<proteinExistence type="predicted"/>
<feature type="transmembrane region" description="Helical" evidence="1">
    <location>
        <begin position="230"/>
        <end position="249"/>
    </location>
</feature>
<evidence type="ECO:0000256" key="1">
    <source>
        <dbReference type="SAM" id="Phobius"/>
    </source>
</evidence>
<feature type="transmembrane region" description="Helical" evidence="1">
    <location>
        <begin position="179"/>
        <end position="199"/>
    </location>
</feature>
<sequence length="255" mass="27564">MAIWLAKEAREMVRLGRWIPLVAVYLFLGVLQPITFKLMPLILSSASNLPEGTVIHIPPPTVDQVLFSIIGQYNQLGILALILVGMGLIAGERKLVGEWLWSKPVNIAHYVLAKFSVFFLVAALSSLVGLGIGAYYTAELIGPVSWSALCQGALLYVLYQAFLISVILLASALVTSPTLAGGIALISIVLVNLLLPMIWQGHFISGLLELIQATLSQTAWSRSSPFWEPIVTTLLGTTVLLGLQIPLLAGRKTSH</sequence>
<feature type="transmembrane region" description="Helical" evidence="1">
    <location>
        <begin position="21"/>
        <end position="45"/>
    </location>
</feature>
<evidence type="ECO:0000313" key="3">
    <source>
        <dbReference type="Proteomes" id="UP000298460"/>
    </source>
</evidence>